<dbReference type="Proteomes" id="UP000595320">
    <property type="component" value="Chromosome"/>
</dbReference>
<dbReference type="Gene3D" id="2.40.440.10">
    <property type="entry name" value="L,D-transpeptidase catalytic domain-like"/>
    <property type="match status" value="1"/>
</dbReference>
<evidence type="ECO:0000256" key="5">
    <source>
        <dbReference type="ARBA" id="ARBA00022801"/>
    </source>
</evidence>
<feature type="domain" description="L,D-TPase catalytic" evidence="10">
    <location>
        <begin position="8"/>
        <end position="161"/>
    </location>
</feature>
<keyword evidence="7 9" id="KW-0573">Peptidoglycan synthesis</keyword>
<evidence type="ECO:0000256" key="1">
    <source>
        <dbReference type="ARBA" id="ARBA00004752"/>
    </source>
</evidence>
<dbReference type="GO" id="GO:0005576">
    <property type="term" value="C:extracellular region"/>
    <property type="evidence" value="ECO:0007669"/>
    <property type="project" value="TreeGrafter"/>
</dbReference>
<dbReference type="GO" id="GO:0071555">
    <property type="term" value="P:cell wall organization"/>
    <property type="evidence" value="ECO:0007669"/>
    <property type="project" value="UniProtKB-UniRule"/>
</dbReference>
<keyword evidence="5" id="KW-0378">Hydrolase</keyword>
<dbReference type="EMBL" id="CP068176">
    <property type="protein sequence ID" value="QQT86644.1"/>
    <property type="molecule type" value="Genomic_DNA"/>
</dbReference>
<name>A0A7T9UIT7_9GAMM</name>
<dbReference type="PANTHER" id="PTHR30582">
    <property type="entry name" value="L,D-TRANSPEPTIDASE"/>
    <property type="match status" value="1"/>
</dbReference>
<dbReference type="GO" id="GO:0016757">
    <property type="term" value="F:glycosyltransferase activity"/>
    <property type="evidence" value="ECO:0007669"/>
    <property type="project" value="UniProtKB-KW"/>
</dbReference>
<dbReference type="PANTHER" id="PTHR30582:SF24">
    <property type="entry name" value="L,D-TRANSPEPTIDASE ERFK_SRFK-RELATED"/>
    <property type="match status" value="1"/>
</dbReference>
<dbReference type="GO" id="GO:0018104">
    <property type="term" value="P:peptidoglycan-protein cross-linking"/>
    <property type="evidence" value="ECO:0007669"/>
    <property type="project" value="TreeGrafter"/>
</dbReference>
<evidence type="ECO:0000256" key="6">
    <source>
        <dbReference type="ARBA" id="ARBA00022960"/>
    </source>
</evidence>
<organism evidence="11 12">
    <name type="scientific">Acinetobacter ursingii</name>
    <dbReference type="NCBI Taxonomy" id="108980"/>
    <lineage>
        <taxon>Bacteria</taxon>
        <taxon>Pseudomonadati</taxon>
        <taxon>Pseudomonadota</taxon>
        <taxon>Gammaproteobacteria</taxon>
        <taxon>Moraxellales</taxon>
        <taxon>Moraxellaceae</taxon>
        <taxon>Acinetobacter</taxon>
    </lineage>
</organism>
<dbReference type="CDD" id="cd16913">
    <property type="entry name" value="YkuD_like"/>
    <property type="match status" value="1"/>
</dbReference>
<evidence type="ECO:0000256" key="8">
    <source>
        <dbReference type="ARBA" id="ARBA00023316"/>
    </source>
</evidence>
<comment type="pathway">
    <text evidence="1 9">Cell wall biogenesis; peptidoglycan biosynthesis.</text>
</comment>
<evidence type="ECO:0000313" key="11">
    <source>
        <dbReference type="EMBL" id="QQT86644.1"/>
    </source>
</evidence>
<keyword evidence="4" id="KW-0808">Transferase</keyword>
<feature type="active site" description="Nucleophile" evidence="9">
    <location>
        <position position="137"/>
    </location>
</feature>
<comment type="similarity">
    <text evidence="2">Belongs to the YkuD family.</text>
</comment>
<dbReference type="GO" id="GO:0008360">
    <property type="term" value="P:regulation of cell shape"/>
    <property type="evidence" value="ECO:0007669"/>
    <property type="project" value="UniProtKB-UniRule"/>
</dbReference>
<keyword evidence="6 9" id="KW-0133">Cell shape</keyword>
<gene>
    <name evidence="11" type="ORF">I6I53_02240</name>
</gene>
<proteinExistence type="inferred from homology"/>
<dbReference type="InterPro" id="IPR050979">
    <property type="entry name" value="LD-transpeptidase"/>
</dbReference>
<dbReference type="UniPathway" id="UPA00219"/>
<dbReference type="InterPro" id="IPR038063">
    <property type="entry name" value="Transpep_catalytic_dom"/>
</dbReference>
<dbReference type="GO" id="GO:0071972">
    <property type="term" value="F:peptidoglycan L,D-transpeptidase activity"/>
    <property type="evidence" value="ECO:0007669"/>
    <property type="project" value="TreeGrafter"/>
</dbReference>
<keyword evidence="3" id="KW-0328">Glycosyltransferase</keyword>
<evidence type="ECO:0000313" key="12">
    <source>
        <dbReference type="Proteomes" id="UP000595320"/>
    </source>
</evidence>
<feature type="active site" description="Proton donor/acceptor" evidence="9">
    <location>
        <position position="121"/>
    </location>
</feature>
<dbReference type="NCBIfam" id="NF040925">
    <property type="entry name" value="LD_carbox_ElsL"/>
    <property type="match status" value="1"/>
</dbReference>
<evidence type="ECO:0000256" key="7">
    <source>
        <dbReference type="ARBA" id="ARBA00022984"/>
    </source>
</evidence>
<protein>
    <submittedName>
        <fullName evidence="11">L,D-transpeptidase</fullName>
    </submittedName>
</protein>
<dbReference type="GeneID" id="66211462"/>
<dbReference type="Pfam" id="PF03734">
    <property type="entry name" value="YkuD"/>
    <property type="match status" value="1"/>
</dbReference>
<dbReference type="AlphaFoldDB" id="A0A7T9UIT7"/>
<dbReference type="PROSITE" id="PS52029">
    <property type="entry name" value="LD_TPASE"/>
    <property type="match status" value="1"/>
</dbReference>
<dbReference type="SUPFAM" id="SSF141523">
    <property type="entry name" value="L,D-transpeptidase catalytic domain-like"/>
    <property type="match status" value="1"/>
</dbReference>
<dbReference type="RefSeq" id="WP_004995797.1">
    <property type="nucleotide sequence ID" value="NZ_BKVY01000082.1"/>
</dbReference>
<evidence type="ECO:0000256" key="2">
    <source>
        <dbReference type="ARBA" id="ARBA00005992"/>
    </source>
</evidence>
<accession>A0A7T9UIT7</accession>
<keyword evidence="8 9" id="KW-0961">Cell wall biogenesis/degradation</keyword>
<reference evidence="11 12" key="1">
    <citation type="submission" date="2021-01" db="EMBL/GenBank/DDBJ databases">
        <title>FDA dAtabase for Regulatory Grade micrObial Sequences (FDA-ARGOS): Supporting development and validation of Infectious Disease Dx tests.</title>
        <authorList>
            <person name="Sproer C."/>
            <person name="Gronow S."/>
            <person name="Severitt S."/>
            <person name="Schroder I."/>
            <person name="Tallon L."/>
            <person name="Sadzewicz L."/>
            <person name="Zhao X."/>
            <person name="Boylan J."/>
            <person name="Ott S."/>
            <person name="Bowen H."/>
            <person name="Vavikolanu K."/>
            <person name="Mehta A."/>
            <person name="Aluvathingal J."/>
            <person name="Nadendla S."/>
            <person name="Lowell S."/>
            <person name="Myers T."/>
            <person name="Yan Y."/>
            <person name="Sichtig H."/>
        </authorList>
    </citation>
    <scope>NUCLEOTIDE SEQUENCE [LARGE SCALE GENOMIC DNA]</scope>
    <source>
        <strain evidence="11 12">FDAARGOS_1096</strain>
    </source>
</reference>
<evidence type="ECO:0000256" key="4">
    <source>
        <dbReference type="ARBA" id="ARBA00022679"/>
    </source>
</evidence>
<sequence>MSYTLEQADILIDLEQQLLYLPQHNKLYLISSGKNGIGEQENSGKTPRGWHRIAEKFGEHLPINTVFIARQPTGEIYSPSLAVQNPQRDWILSRILWLDGLELGFNQGQGCDSKQRYIYIHGTPDTEPMGIPVSHGCIRMRNQDMVEVFDLVQQGALVYLSETKIESFNPVLANLSSEKRFSI</sequence>
<evidence type="ECO:0000256" key="9">
    <source>
        <dbReference type="PROSITE-ProRule" id="PRU01373"/>
    </source>
</evidence>
<evidence type="ECO:0000256" key="3">
    <source>
        <dbReference type="ARBA" id="ARBA00022676"/>
    </source>
</evidence>
<dbReference type="InterPro" id="IPR005490">
    <property type="entry name" value="LD_TPept_cat_dom"/>
</dbReference>
<evidence type="ECO:0000259" key="10">
    <source>
        <dbReference type="PROSITE" id="PS52029"/>
    </source>
</evidence>